<evidence type="ECO:0000256" key="1">
    <source>
        <dbReference type="SAM" id="Phobius"/>
    </source>
</evidence>
<dbReference type="AlphaFoldDB" id="A0A364NB59"/>
<feature type="transmembrane region" description="Helical" evidence="1">
    <location>
        <begin position="472"/>
        <end position="492"/>
    </location>
</feature>
<sequence>MGWSFHGHKRDVDAEKHLRRLHKTTPFIESPLVGADHENLVFSQRHEANSVELFFDLFFVANLATFTAYHSITDIDYLLGYIGFFGILWSCWFQITLHDVRFARDSLYERVCKTVQFIVFVGLALVGSQFNPTNESGKRNNNNFRILCYTLVMSRGLLAMQYLVVLFFTWKAKYSKIYIPLFLMVIIYAVSMGVFVGMTPVFREGNHAQRHIYLVWYVVMVLEAITVIAISCFWRMLSFKKTHLMERMSLLTIIVIGEGAIGVTKTVTRIMGKHGLDIEGCFLIMCIIVILVLVWALYFDNFPHGHYGTIRQQIWSLLHFPLQLAIVGVVEGSQQLALARYVVNNTNKATAKLIQYCQIESLDGAKLRDKLLSLLEYYELDSKLETRSFFYEAQSAIWSIGNTTGICSPEDSEDYAFGEDDEDSTWPIAFKNVSYSISNGMYTGLGMKLPVDKLEDHSPLEVGLKAWRLVYMYYWASFCLLIVCLVLFLFLIRRHKADLFDFTSVLSRSLSFGVGGAMLALMANDAKIYAAIESPAMLPVCVVLLFLVLCSDKLSALWCNHELKKSGKPYALEFEEHGHHQRHSLHGSVHETGALHGHVPHDPVVGLDDMDKAARWSMHPDDTRPLTAASMGYSSAHQSYMLEPLPSTPPTLSPDPETDTAYMGYTPTGYIPVRNEQ</sequence>
<keyword evidence="3" id="KW-1185">Reference proteome</keyword>
<feature type="transmembrane region" description="Helical" evidence="1">
    <location>
        <begin position="78"/>
        <end position="97"/>
    </location>
</feature>
<dbReference type="PANTHER" id="PTHR42101:SF1">
    <property type="entry name" value="LOW TEMPERATURE REQUIREMENT A"/>
    <property type="match status" value="1"/>
</dbReference>
<reference evidence="3" key="1">
    <citation type="submission" date="2018-05" db="EMBL/GenBank/DDBJ databases">
        <title>Draft genome sequence of Stemphylium lycopersici strain CIDEFI 213.</title>
        <authorList>
            <person name="Medina R."/>
            <person name="Franco M.E.E."/>
            <person name="Lucentini C.G."/>
            <person name="Saparrat M.C.N."/>
            <person name="Balatti P.A."/>
        </authorList>
    </citation>
    <scope>NUCLEOTIDE SEQUENCE [LARGE SCALE GENOMIC DNA]</scope>
    <source>
        <strain evidence="3">CIDEFI 213</strain>
    </source>
</reference>
<feature type="transmembrane region" description="Helical" evidence="1">
    <location>
        <begin position="146"/>
        <end position="171"/>
    </location>
</feature>
<gene>
    <name evidence="2" type="ORF">DDE83_002238</name>
</gene>
<dbReference type="PANTHER" id="PTHR42101">
    <property type="entry name" value="CHROMOSOME 16, WHOLE GENOME SHOTGUN SEQUENCE"/>
    <property type="match status" value="1"/>
</dbReference>
<dbReference type="EMBL" id="QGDH01000022">
    <property type="protein sequence ID" value="RAR14470.1"/>
    <property type="molecule type" value="Genomic_DNA"/>
</dbReference>
<keyword evidence="1" id="KW-0812">Transmembrane</keyword>
<dbReference type="STRING" id="183478.A0A364NB59"/>
<organism evidence="2 3">
    <name type="scientific">Stemphylium lycopersici</name>
    <name type="common">Tomato gray leaf spot disease fungus</name>
    <name type="synonym">Thyrospora lycopersici</name>
    <dbReference type="NCBI Taxonomy" id="183478"/>
    <lineage>
        <taxon>Eukaryota</taxon>
        <taxon>Fungi</taxon>
        <taxon>Dikarya</taxon>
        <taxon>Ascomycota</taxon>
        <taxon>Pezizomycotina</taxon>
        <taxon>Dothideomycetes</taxon>
        <taxon>Pleosporomycetidae</taxon>
        <taxon>Pleosporales</taxon>
        <taxon>Pleosporineae</taxon>
        <taxon>Pleosporaceae</taxon>
        <taxon>Stemphylium</taxon>
    </lineage>
</organism>
<comment type="caution">
    <text evidence="2">The sequence shown here is derived from an EMBL/GenBank/DDBJ whole genome shotgun (WGS) entry which is preliminary data.</text>
</comment>
<keyword evidence="1" id="KW-0472">Membrane</keyword>
<evidence type="ECO:0000313" key="3">
    <source>
        <dbReference type="Proteomes" id="UP000249619"/>
    </source>
</evidence>
<feature type="transmembrane region" description="Helical" evidence="1">
    <location>
        <begin position="53"/>
        <end position="72"/>
    </location>
</feature>
<proteinExistence type="predicted"/>
<feature type="transmembrane region" description="Helical" evidence="1">
    <location>
        <begin position="280"/>
        <end position="298"/>
    </location>
</feature>
<evidence type="ECO:0000313" key="2">
    <source>
        <dbReference type="EMBL" id="RAR14470.1"/>
    </source>
</evidence>
<dbReference type="Pfam" id="PF06772">
    <property type="entry name" value="LtrA"/>
    <property type="match status" value="1"/>
</dbReference>
<name>A0A364NB59_STELY</name>
<feature type="transmembrane region" description="Helical" evidence="1">
    <location>
        <begin position="177"/>
        <end position="202"/>
    </location>
</feature>
<accession>A0A364NB59</accession>
<dbReference type="Proteomes" id="UP000249619">
    <property type="component" value="Unassembled WGS sequence"/>
</dbReference>
<feature type="transmembrane region" description="Helical" evidence="1">
    <location>
        <begin position="499"/>
        <end position="522"/>
    </location>
</feature>
<feature type="transmembrane region" description="Helical" evidence="1">
    <location>
        <begin position="528"/>
        <end position="550"/>
    </location>
</feature>
<feature type="transmembrane region" description="Helical" evidence="1">
    <location>
        <begin position="214"/>
        <end position="236"/>
    </location>
</feature>
<keyword evidence="1" id="KW-1133">Transmembrane helix</keyword>
<dbReference type="InterPro" id="IPR010640">
    <property type="entry name" value="Low_temperature_requirement_A"/>
</dbReference>
<protein>
    <submittedName>
        <fullName evidence="2">Low temperature requirement a protein</fullName>
    </submittedName>
</protein>